<dbReference type="InterPro" id="IPR001296">
    <property type="entry name" value="Glyco_trans_1"/>
</dbReference>
<proteinExistence type="predicted"/>
<dbReference type="SUPFAM" id="SSF53756">
    <property type="entry name" value="UDP-Glycosyltransferase/glycogen phosphorylase"/>
    <property type="match status" value="1"/>
</dbReference>
<feature type="domain" description="Glycosyl transferase family 1" evidence="2">
    <location>
        <begin position="245"/>
        <end position="402"/>
    </location>
</feature>
<evidence type="ECO:0000259" key="2">
    <source>
        <dbReference type="Pfam" id="PF00534"/>
    </source>
</evidence>
<dbReference type="PANTHER" id="PTHR46401:SF2">
    <property type="entry name" value="GLYCOSYLTRANSFERASE WBBK-RELATED"/>
    <property type="match status" value="1"/>
</dbReference>
<evidence type="ECO:0000256" key="1">
    <source>
        <dbReference type="ARBA" id="ARBA00022679"/>
    </source>
</evidence>
<reference evidence="3" key="1">
    <citation type="submission" date="2020-05" db="EMBL/GenBank/DDBJ databases">
        <authorList>
            <person name="Chiriac C."/>
            <person name="Salcher M."/>
            <person name="Ghai R."/>
            <person name="Kavagutti S V."/>
        </authorList>
    </citation>
    <scope>NUCLEOTIDE SEQUENCE</scope>
</reference>
<gene>
    <name evidence="3" type="ORF">UFOPK1425_00494</name>
</gene>
<dbReference type="EMBL" id="CAEZSJ010000073">
    <property type="protein sequence ID" value="CAB4539677.1"/>
    <property type="molecule type" value="Genomic_DNA"/>
</dbReference>
<accession>A0A6J6BM50</accession>
<organism evidence="3">
    <name type="scientific">freshwater metagenome</name>
    <dbReference type="NCBI Taxonomy" id="449393"/>
    <lineage>
        <taxon>unclassified sequences</taxon>
        <taxon>metagenomes</taxon>
        <taxon>ecological metagenomes</taxon>
    </lineage>
</organism>
<dbReference type="PANTHER" id="PTHR46401">
    <property type="entry name" value="GLYCOSYLTRANSFERASE WBBK-RELATED"/>
    <property type="match status" value="1"/>
</dbReference>
<sequence length="429" mass="48453">MEKSTLYVDVTHTWGTELQTGIQRVVRQLVTSWYSANAKVELIIFQDGKYKVLPPSALASFTVLYSARIPKGHNFKSRIFNQLLPHYLRIKGKMNGQVRRILLNNPIIKIVRKFLKNHWAPKDSTIMNPTNANILLLDMVFDSVQIAYLKEIAVNFGAEISFLSYDCNPLNAPQYWPLEVSEGFPEYLSLVNYSKRVWSISRTAQDDIKKFSKADLDKVSFDFKWLPPFDFPACTHQEPLVPGLEKEHYILMVASFVPSKNHLGFLQALKELHDRGLSVPKVYLVGGGSWIGAEIESKISELSALGIQVAKYEAVDNCCLGRFYQNCSFSILPSFIEGFGLPIVESLRFGKPVVTSTSTSMGELLVLPGTIGFSHNQSPNLVAILEKMISGNELLEKLTAEAIANRDNLGTWQEYADELYDFVMRKEIK</sequence>
<dbReference type="Gene3D" id="3.40.50.2000">
    <property type="entry name" value="Glycogen Phosphorylase B"/>
    <property type="match status" value="1"/>
</dbReference>
<evidence type="ECO:0000313" key="3">
    <source>
        <dbReference type="EMBL" id="CAB4539677.1"/>
    </source>
</evidence>
<dbReference type="Pfam" id="PF00534">
    <property type="entry name" value="Glycos_transf_1"/>
    <property type="match status" value="1"/>
</dbReference>
<protein>
    <submittedName>
        <fullName evidence="3">Unannotated protein</fullName>
    </submittedName>
</protein>
<keyword evidence="1" id="KW-0808">Transferase</keyword>
<dbReference type="AlphaFoldDB" id="A0A6J6BM50"/>
<name>A0A6J6BM50_9ZZZZ</name>
<dbReference type="GO" id="GO:0016757">
    <property type="term" value="F:glycosyltransferase activity"/>
    <property type="evidence" value="ECO:0007669"/>
    <property type="project" value="InterPro"/>
</dbReference>